<evidence type="ECO:0000313" key="2">
    <source>
        <dbReference type="Proteomes" id="UP001152484"/>
    </source>
</evidence>
<accession>A0A9P0YYP4</accession>
<dbReference type="Proteomes" id="UP001152484">
    <property type="component" value="Unassembled WGS sequence"/>
</dbReference>
<organism evidence="1 2">
    <name type="scientific">Cuscuta europaea</name>
    <name type="common">European dodder</name>
    <dbReference type="NCBI Taxonomy" id="41803"/>
    <lineage>
        <taxon>Eukaryota</taxon>
        <taxon>Viridiplantae</taxon>
        <taxon>Streptophyta</taxon>
        <taxon>Embryophyta</taxon>
        <taxon>Tracheophyta</taxon>
        <taxon>Spermatophyta</taxon>
        <taxon>Magnoliopsida</taxon>
        <taxon>eudicotyledons</taxon>
        <taxon>Gunneridae</taxon>
        <taxon>Pentapetalae</taxon>
        <taxon>asterids</taxon>
        <taxon>lamiids</taxon>
        <taxon>Solanales</taxon>
        <taxon>Convolvulaceae</taxon>
        <taxon>Cuscuteae</taxon>
        <taxon>Cuscuta</taxon>
        <taxon>Cuscuta subgen. Cuscuta</taxon>
    </lineage>
</organism>
<proteinExistence type="predicted"/>
<sequence length="102" mass="10806">MPKSSSSSRCPRLWLQLCSAAIIGTSTDFTRSGSPTRRKCRRSWVWVSCGPSESSILFGTGEIILKSPAQVITGTVSDMSPPNLLVSSSSPSFYSSSSAASL</sequence>
<comment type="caution">
    <text evidence="1">The sequence shown here is derived from an EMBL/GenBank/DDBJ whole genome shotgun (WGS) entry which is preliminary data.</text>
</comment>
<dbReference type="EMBL" id="CAMAPE010000013">
    <property type="protein sequence ID" value="CAH9080318.1"/>
    <property type="molecule type" value="Genomic_DNA"/>
</dbReference>
<dbReference type="AlphaFoldDB" id="A0A9P0YYP4"/>
<reference evidence="1" key="1">
    <citation type="submission" date="2022-07" db="EMBL/GenBank/DDBJ databases">
        <authorList>
            <person name="Macas J."/>
            <person name="Novak P."/>
            <person name="Neumann P."/>
        </authorList>
    </citation>
    <scope>NUCLEOTIDE SEQUENCE</scope>
</reference>
<evidence type="ECO:0000313" key="1">
    <source>
        <dbReference type="EMBL" id="CAH9080318.1"/>
    </source>
</evidence>
<keyword evidence="2" id="KW-1185">Reference proteome</keyword>
<protein>
    <submittedName>
        <fullName evidence="1">Uncharacterized protein</fullName>
    </submittedName>
</protein>
<name>A0A9P0YYP4_CUSEU</name>
<gene>
    <name evidence="1" type="ORF">CEURO_LOCUS7446</name>
</gene>